<feature type="non-terminal residue" evidence="1">
    <location>
        <position position="26"/>
    </location>
</feature>
<sequence length="26" mass="3347">MIELDEKDIKAVARSRFWTKYQWWFV</sequence>
<dbReference type="EMBL" id="LAZR01028515">
    <property type="protein sequence ID" value="KKL62357.1"/>
    <property type="molecule type" value="Genomic_DNA"/>
</dbReference>
<name>A0A0F9GGR5_9ZZZZ</name>
<evidence type="ECO:0000313" key="1">
    <source>
        <dbReference type="EMBL" id="KKL62357.1"/>
    </source>
</evidence>
<organism evidence="1">
    <name type="scientific">marine sediment metagenome</name>
    <dbReference type="NCBI Taxonomy" id="412755"/>
    <lineage>
        <taxon>unclassified sequences</taxon>
        <taxon>metagenomes</taxon>
        <taxon>ecological metagenomes</taxon>
    </lineage>
</organism>
<gene>
    <name evidence="1" type="ORF">LCGC14_2185950</name>
</gene>
<comment type="caution">
    <text evidence="1">The sequence shown here is derived from an EMBL/GenBank/DDBJ whole genome shotgun (WGS) entry which is preliminary data.</text>
</comment>
<reference evidence="1" key="1">
    <citation type="journal article" date="2015" name="Nature">
        <title>Complex archaea that bridge the gap between prokaryotes and eukaryotes.</title>
        <authorList>
            <person name="Spang A."/>
            <person name="Saw J.H."/>
            <person name="Jorgensen S.L."/>
            <person name="Zaremba-Niedzwiedzka K."/>
            <person name="Martijn J."/>
            <person name="Lind A.E."/>
            <person name="van Eijk R."/>
            <person name="Schleper C."/>
            <person name="Guy L."/>
            <person name="Ettema T.J."/>
        </authorList>
    </citation>
    <scope>NUCLEOTIDE SEQUENCE</scope>
</reference>
<dbReference type="AlphaFoldDB" id="A0A0F9GGR5"/>
<proteinExistence type="predicted"/>
<accession>A0A0F9GGR5</accession>
<protein>
    <submittedName>
        <fullName evidence="1">Uncharacterized protein</fullName>
    </submittedName>
</protein>